<keyword evidence="9" id="KW-0833">Ubl conjugation pathway</keyword>
<feature type="domain" description="RING-type" evidence="19">
    <location>
        <begin position="222"/>
        <end position="262"/>
    </location>
</feature>
<evidence type="ECO:0000256" key="12">
    <source>
        <dbReference type="ARBA" id="ARBA00022989"/>
    </source>
</evidence>
<evidence type="ECO:0000256" key="6">
    <source>
        <dbReference type="ARBA" id="ARBA00022692"/>
    </source>
</evidence>
<evidence type="ECO:0000256" key="3">
    <source>
        <dbReference type="ARBA" id="ARBA00008704"/>
    </source>
</evidence>
<keyword evidence="4" id="KW-0813">Transport</keyword>
<comment type="similarity">
    <text evidence="3">Belongs to the pex2/pex10/pex12 family.</text>
</comment>
<keyword evidence="21" id="KW-1185">Reference proteome</keyword>
<evidence type="ECO:0000256" key="13">
    <source>
        <dbReference type="ARBA" id="ARBA00023136"/>
    </source>
</evidence>
<comment type="caution">
    <text evidence="20">The sequence shown here is derived from an EMBL/GenBank/DDBJ whole genome shotgun (WGS) entry which is preliminary data.</text>
</comment>
<evidence type="ECO:0000256" key="2">
    <source>
        <dbReference type="ARBA" id="ARBA00004906"/>
    </source>
</evidence>
<dbReference type="Pfam" id="PF04757">
    <property type="entry name" value="Pex2_Pex12"/>
    <property type="match status" value="1"/>
</dbReference>
<dbReference type="GO" id="GO:0016558">
    <property type="term" value="P:protein import into peroxisome matrix"/>
    <property type="evidence" value="ECO:0007669"/>
    <property type="project" value="InterPro"/>
</dbReference>
<keyword evidence="13" id="KW-0472">Membrane</keyword>
<dbReference type="InterPro" id="IPR001841">
    <property type="entry name" value="Znf_RING"/>
</dbReference>
<evidence type="ECO:0000256" key="5">
    <source>
        <dbReference type="ARBA" id="ARBA00022679"/>
    </source>
</evidence>
<dbReference type="Gene3D" id="3.30.40.10">
    <property type="entry name" value="Zinc/RING finger domain, C3HC4 (zinc finger)"/>
    <property type="match status" value="1"/>
</dbReference>
<comment type="catalytic activity">
    <reaction evidence="16">
        <text>[E2 ubiquitin-conjugating enzyme]-S-ubiquitinyl-L-cysteine + [acceptor protein]-L-cysteine = [E2 ubiquitin-conjugating enzyme]-L-cysteine + [acceptor protein]-S-ubiquitinyl-L-cysteine.</text>
        <dbReference type="EC" id="2.3.2.36"/>
    </reaction>
</comment>
<organism evidence="20 21">
    <name type="scientific">Popillia japonica</name>
    <name type="common">Japanese beetle</name>
    <dbReference type="NCBI Taxonomy" id="7064"/>
    <lineage>
        <taxon>Eukaryota</taxon>
        <taxon>Metazoa</taxon>
        <taxon>Ecdysozoa</taxon>
        <taxon>Arthropoda</taxon>
        <taxon>Hexapoda</taxon>
        <taxon>Insecta</taxon>
        <taxon>Pterygota</taxon>
        <taxon>Neoptera</taxon>
        <taxon>Endopterygota</taxon>
        <taxon>Coleoptera</taxon>
        <taxon>Polyphaga</taxon>
        <taxon>Scarabaeiformia</taxon>
        <taxon>Scarabaeidae</taxon>
        <taxon>Rutelinae</taxon>
        <taxon>Popillia</taxon>
    </lineage>
</organism>
<evidence type="ECO:0000256" key="4">
    <source>
        <dbReference type="ARBA" id="ARBA00022448"/>
    </source>
</evidence>
<dbReference type="AlphaFoldDB" id="A0AAW1LS42"/>
<dbReference type="PANTHER" id="PTHR48178">
    <property type="entry name" value="PEROXISOME BIOGENESIS FACTOR 2"/>
    <property type="match status" value="1"/>
</dbReference>
<evidence type="ECO:0000256" key="1">
    <source>
        <dbReference type="ARBA" id="ARBA00004585"/>
    </source>
</evidence>
<evidence type="ECO:0000256" key="8">
    <source>
        <dbReference type="ARBA" id="ARBA00022771"/>
    </source>
</evidence>
<dbReference type="EMBL" id="JASPKY010000108">
    <property type="protein sequence ID" value="KAK9736822.1"/>
    <property type="molecule type" value="Genomic_DNA"/>
</dbReference>
<evidence type="ECO:0000256" key="7">
    <source>
        <dbReference type="ARBA" id="ARBA00022723"/>
    </source>
</evidence>
<reference evidence="20 21" key="1">
    <citation type="journal article" date="2024" name="BMC Genomics">
        <title>De novo assembly and annotation of Popillia japonica's genome with initial clues to its potential as an invasive pest.</title>
        <authorList>
            <person name="Cucini C."/>
            <person name="Boschi S."/>
            <person name="Funari R."/>
            <person name="Cardaioli E."/>
            <person name="Iannotti N."/>
            <person name="Marturano G."/>
            <person name="Paoli F."/>
            <person name="Bruttini M."/>
            <person name="Carapelli A."/>
            <person name="Frati F."/>
            <person name="Nardi F."/>
        </authorList>
    </citation>
    <scope>NUCLEOTIDE SEQUENCE [LARGE SCALE GENOMIC DNA]</scope>
    <source>
        <strain evidence="20">DMR45628</strain>
    </source>
</reference>
<keyword evidence="10" id="KW-0862">Zinc</keyword>
<keyword evidence="12" id="KW-1133">Transmembrane helix</keyword>
<evidence type="ECO:0000256" key="18">
    <source>
        <dbReference type="PROSITE-ProRule" id="PRU00175"/>
    </source>
</evidence>
<dbReference type="GO" id="GO:0005778">
    <property type="term" value="C:peroxisomal membrane"/>
    <property type="evidence" value="ECO:0007669"/>
    <property type="project" value="UniProtKB-SubCell"/>
</dbReference>
<evidence type="ECO:0000259" key="19">
    <source>
        <dbReference type="PROSITE" id="PS50089"/>
    </source>
</evidence>
<gene>
    <name evidence="20" type="ORF">QE152_g11213</name>
</gene>
<keyword evidence="14" id="KW-0576">Peroxisome</keyword>
<dbReference type="SUPFAM" id="SSF57850">
    <property type="entry name" value="RING/U-box"/>
    <property type="match status" value="1"/>
</dbReference>
<name>A0AAW1LS42_POPJA</name>
<comment type="pathway">
    <text evidence="2">Protein modification; protein ubiquitination.</text>
</comment>
<dbReference type="InterPro" id="IPR013083">
    <property type="entry name" value="Znf_RING/FYVE/PHD"/>
</dbReference>
<evidence type="ECO:0000256" key="9">
    <source>
        <dbReference type="ARBA" id="ARBA00022786"/>
    </source>
</evidence>
<dbReference type="SMART" id="SM00184">
    <property type="entry name" value="RING"/>
    <property type="match status" value="1"/>
</dbReference>
<sequence>MSEVPVLRVNQMNAIYFDNEIYKLFLEHMQACWKHLQPNYTILFGNELNLVVKGTILWYSIWKCNSTFGQKLLCMSYPGMTRIKKIFISIGLFMEYLMEKSQTSTDNTFLYINMVLLRNIIYFCRFVNISIFLRNGLKPRLMERILCLNLSYNTSKSMQRQYTSQYTTRELLWDSFIEILVYILPLINYHKIKRSVRHLNPFYKKLLVANTKAPLLTANMKCPHCNGFPVLPHHMNCMHVFCYTCLKGNQMADTKYECPICHYCSESNVCEKVT</sequence>
<keyword evidence="7" id="KW-0479">Metal-binding</keyword>
<evidence type="ECO:0000256" key="16">
    <source>
        <dbReference type="ARBA" id="ARBA00034438"/>
    </source>
</evidence>
<evidence type="ECO:0000256" key="10">
    <source>
        <dbReference type="ARBA" id="ARBA00022833"/>
    </source>
</evidence>
<dbReference type="PROSITE" id="PS50089">
    <property type="entry name" value="ZF_RING_2"/>
    <property type="match status" value="1"/>
</dbReference>
<comment type="subcellular location">
    <subcellularLocation>
        <location evidence="1">Peroxisome membrane</location>
        <topology evidence="1">Multi-pass membrane protein</topology>
    </subcellularLocation>
</comment>
<evidence type="ECO:0000313" key="20">
    <source>
        <dbReference type="EMBL" id="KAK9736822.1"/>
    </source>
</evidence>
<dbReference type="EC" id="2.3.2.36" evidence="17"/>
<evidence type="ECO:0000256" key="11">
    <source>
        <dbReference type="ARBA" id="ARBA00022927"/>
    </source>
</evidence>
<proteinExistence type="inferred from homology"/>
<dbReference type="InterPro" id="IPR025654">
    <property type="entry name" value="PEX2/10"/>
</dbReference>
<dbReference type="InterPro" id="IPR017907">
    <property type="entry name" value="Znf_RING_CS"/>
</dbReference>
<dbReference type="InterPro" id="IPR006845">
    <property type="entry name" value="Pex_N"/>
</dbReference>
<keyword evidence="11" id="KW-0653">Protein transport</keyword>
<dbReference type="PANTHER" id="PTHR48178:SF1">
    <property type="entry name" value="PEROXISOME BIOGENESIS FACTOR 2"/>
    <property type="match status" value="1"/>
</dbReference>
<dbReference type="GO" id="GO:0008270">
    <property type="term" value="F:zinc ion binding"/>
    <property type="evidence" value="ECO:0007669"/>
    <property type="project" value="UniProtKB-KW"/>
</dbReference>
<dbReference type="PROSITE" id="PS00518">
    <property type="entry name" value="ZF_RING_1"/>
    <property type="match status" value="1"/>
</dbReference>
<dbReference type="Proteomes" id="UP001458880">
    <property type="component" value="Unassembled WGS sequence"/>
</dbReference>
<keyword evidence="5" id="KW-0808">Transferase</keyword>
<keyword evidence="8 18" id="KW-0863">Zinc-finger</keyword>
<evidence type="ECO:0000256" key="17">
    <source>
        <dbReference type="ARBA" id="ARBA00034523"/>
    </source>
</evidence>
<evidence type="ECO:0000313" key="21">
    <source>
        <dbReference type="Proteomes" id="UP001458880"/>
    </source>
</evidence>
<protein>
    <recommendedName>
        <fullName evidence="17">RING-type E3 ubiquitin transferase (cysteine targeting)</fullName>
        <ecNumber evidence="17">2.3.2.36</ecNumber>
    </recommendedName>
    <alternativeName>
        <fullName evidence="15">Peroxin-2</fullName>
    </alternativeName>
</protein>
<evidence type="ECO:0000256" key="14">
    <source>
        <dbReference type="ARBA" id="ARBA00023140"/>
    </source>
</evidence>
<dbReference type="GO" id="GO:0061630">
    <property type="term" value="F:ubiquitin protein ligase activity"/>
    <property type="evidence" value="ECO:0007669"/>
    <property type="project" value="UniProtKB-EC"/>
</dbReference>
<accession>A0AAW1LS42</accession>
<keyword evidence="6" id="KW-0812">Transmembrane</keyword>
<evidence type="ECO:0000256" key="15">
    <source>
        <dbReference type="ARBA" id="ARBA00032511"/>
    </source>
</evidence>